<proteinExistence type="predicted"/>
<dbReference type="GO" id="GO:0043139">
    <property type="term" value="F:5'-3' DNA helicase activity"/>
    <property type="evidence" value="ECO:0007669"/>
    <property type="project" value="UniProtKB-EC"/>
</dbReference>
<organism evidence="9">
    <name type="scientific">freshwater metagenome</name>
    <dbReference type="NCBI Taxonomy" id="449393"/>
    <lineage>
        <taxon>unclassified sequences</taxon>
        <taxon>metagenomes</taxon>
        <taxon>ecological metagenomes</taxon>
    </lineage>
</organism>
<dbReference type="Pfam" id="PF00270">
    <property type="entry name" value="DEAD"/>
    <property type="match status" value="1"/>
</dbReference>
<comment type="cofactor">
    <cofactor evidence="1">
        <name>[4Fe-4S] cluster</name>
        <dbReference type="ChEBI" id="CHEBI:49883"/>
    </cofactor>
</comment>
<dbReference type="Gene3D" id="3.40.50.300">
    <property type="entry name" value="P-loop containing nucleotide triphosphate hydrolases"/>
    <property type="match status" value="2"/>
</dbReference>
<dbReference type="InterPro" id="IPR006555">
    <property type="entry name" value="ATP-dep_Helicase_C"/>
</dbReference>
<evidence type="ECO:0000256" key="2">
    <source>
        <dbReference type="ARBA" id="ARBA00022741"/>
    </source>
</evidence>
<keyword evidence="2" id="KW-0547">Nucleotide-binding</keyword>
<sequence length="686" mass="73929">MSDYSKQVLKALDVAVAAIGGSPRAGQIQMAQAVANALNNRHHLLVQAGTGTGKSLAYLVPALVHGKKVLVATATLALQRQLVERDLPKIKAALEKELNRDISFAIYKGVGNYICLQKLNNSASDPEAQEILDVSYLESDAKRLRAWAQSAGASGDRDDAPDVDRRVWQAASVSGRECIGADECPSGAKCFAALAKAKAQTADIVVTNHTLLAIEIVDSHPILPERDAIVLDEAHEFSDRTTGAVTEELTAARVSRAAVMARKHMPSKASDGLVKASEKFTKSVEEYALDVKLDMSKLGKLEQVPKELEAGMRKVKEAVASVLQLISADEQIIDPNTMAERARVKGALNEINQTITKLLKPGSTHVLWFEPNFSTLYLAPLSVSDVLRKNLLSKTPVIATSATLTVGKSFDSIAKSIGFVVNEKLAEDADNEEVIGDINNQEPDQQSMDPANLQILDVGSPFDFANQGMLYLPKDLPEPTRDGISHQVLVELGELIQAAGGRCLALFSSWKAVEAADEHLRKVLAELNLPIITQRRGDAVGPLVEKFAKDESSTLLGTISLWQGIDVPGPACTLVAIDRIPFPRPDEPVLAARAAQADQSGGSGFMQISLPRAALLLAQGTGRLIRSLDDRGVVAILDSRIVNKRYGSILLNSMPAFYCTHDGAVIKEALSRLDQQYKARPEKTGD</sequence>
<dbReference type="GO" id="GO:0003676">
    <property type="term" value="F:nucleic acid binding"/>
    <property type="evidence" value="ECO:0007669"/>
    <property type="project" value="InterPro"/>
</dbReference>
<dbReference type="EC" id="5.6.2.3" evidence="5"/>
<dbReference type="InterPro" id="IPR014001">
    <property type="entry name" value="Helicase_ATP-bd"/>
</dbReference>
<evidence type="ECO:0000259" key="8">
    <source>
        <dbReference type="PROSITE" id="PS51193"/>
    </source>
</evidence>
<reference evidence="9" key="1">
    <citation type="submission" date="2020-05" db="EMBL/GenBank/DDBJ databases">
        <authorList>
            <person name="Chiriac C."/>
            <person name="Salcher M."/>
            <person name="Ghai R."/>
            <person name="Kavagutti S V."/>
        </authorList>
    </citation>
    <scope>NUCLEOTIDE SEQUENCE</scope>
</reference>
<dbReference type="PANTHER" id="PTHR11472">
    <property type="entry name" value="DNA REPAIR DEAD HELICASE RAD3/XP-D SUBFAMILY MEMBER"/>
    <property type="match status" value="1"/>
</dbReference>
<dbReference type="PANTHER" id="PTHR11472:SF34">
    <property type="entry name" value="REGULATOR OF TELOMERE ELONGATION HELICASE 1"/>
    <property type="match status" value="1"/>
</dbReference>
<dbReference type="SUPFAM" id="SSF52540">
    <property type="entry name" value="P-loop containing nucleoside triphosphate hydrolases"/>
    <property type="match status" value="1"/>
</dbReference>
<dbReference type="SMART" id="SM00487">
    <property type="entry name" value="DEXDc"/>
    <property type="match status" value="1"/>
</dbReference>
<evidence type="ECO:0000256" key="5">
    <source>
        <dbReference type="ARBA" id="ARBA00044969"/>
    </source>
</evidence>
<comment type="catalytic activity">
    <reaction evidence="6">
        <text>ATP + H2O = ADP + phosphate + H(+)</text>
        <dbReference type="Rhea" id="RHEA:13065"/>
        <dbReference type="ChEBI" id="CHEBI:15377"/>
        <dbReference type="ChEBI" id="CHEBI:15378"/>
        <dbReference type="ChEBI" id="CHEBI:30616"/>
        <dbReference type="ChEBI" id="CHEBI:43474"/>
        <dbReference type="ChEBI" id="CHEBI:456216"/>
        <dbReference type="EC" id="5.6.2.3"/>
    </reaction>
</comment>
<dbReference type="InterPro" id="IPR014013">
    <property type="entry name" value="Helic_SF1/SF2_ATP-bd_DinG/Rad3"/>
</dbReference>
<dbReference type="GO" id="GO:0016818">
    <property type="term" value="F:hydrolase activity, acting on acid anhydrides, in phosphorus-containing anhydrides"/>
    <property type="evidence" value="ECO:0007669"/>
    <property type="project" value="InterPro"/>
</dbReference>
<dbReference type="PROSITE" id="PS51193">
    <property type="entry name" value="HELICASE_ATP_BIND_2"/>
    <property type="match status" value="1"/>
</dbReference>
<dbReference type="Pfam" id="PF13307">
    <property type="entry name" value="Helicase_C_2"/>
    <property type="match status" value="1"/>
</dbReference>
<dbReference type="SMART" id="SM00491">
    <property type="entry name" value="HELICc2"/>
    <property type="match status" value="1"/>
</dbReference>
<dbReference type="GO" id="GO:0006139">
    <property type="term" value="P:nucleobase-containing compound metabolic process"/>
    <property type="evidence" value="ECO:0007669"/>
    <property type="project" value="InterPro"/>
</dbReference>
<evidence type="ECO:0000256" key="6">
    <source>
        <dbReference type="ARBA" id="ARBA00048954"/>
    </source>
</evidence>
<name>A0A6J6DAK0_9ZZZZ</name>
<dbReference type="AlphaFoldDB" id="A0A6J6DAK0"/>
<dbReference type="InterPro" id="IPR045028">
    <property type="entry name" value="DinG/Rad3-like"/>
</dbReference>
<dbReference type="InterPro" id="IPR027417">
    <property type="entry name" value="P-loop_NTPase"/>
</dbReference>
<gene>
    <name evidence="9" type="ORF">UFOPK1599_00558</name>
</gene>
<keyword evidence="4" id="KW-0067">ATP-binding</keyword>
<feature type="domain" description="Helicase ATP-binding" evidence="7">
    <location>
        <begin position="35"/>
        <end position="271"/>
    </location>
</feature>
<evidence type="ECO:0000256" key="3">
    <source>
        <dbReference type="ARBA" id="ARBA00022801"/>
    </source>
</evidence>
<dbReference type="PROSITE" id="PS51192">
    <property type="entry name" value="HELICASE_ATP_BIND_1"/>
    <property type="match status" value="1"/>
</dbReference>
<keyword evidence="3" id="KW-0378">Hydrolase</keyword>
<feature type="domain" description="Helicase ATP-binding" evidence="8">
    <location>
        <begin position="13"/>
        <end position="295"/>
    </location>
</feature>
<dbReference type="InterPro" id="IPR011545">
    <property type="entry name" value="DEAD/DEAH_box_helicase_dom"/>
</dbReference>
<dbReference type="GO" id="GO:0005524">
    <property type="term" value="F:ATP binding"/>
    <property type="evidence" value="ECO:0007669"/>
    <property type="project" value="UniProtKB-KW"/>
</dbReference>
<accession>A0A6J6DAK0</accession>
<evidence type="ECO:0000259" key="7">
    <source>
        <dbReference type="PROSITE" id="PS51192"/>
    </source>
</evidence>
<evidence type="ECO:0000256" key="1">
    <source>
        <dbReference type="ARBA" id="ARBA00001966"/>
    </source>
</evidence>
<evidence type="ECO:0000313" key="9">
    <source>
        <dbReference type="EMBL" id="CAB4561020.1"/>
    </source>
</evidence>
<dbReference type="EMBL" id="CAEZTE010000020">
    <property type="protein sequence ID" value="CAB4561020.1"/>
    <property type="molecule type" value="Genomic_DNA"/>
</dbReference>
<protein>
    <recommendedName>
        <fullName evidence="5">DNA 5'-3' helicase</fullName>
        <ecNumber evidence="5">5.6.2.3</ecNumber>
    </recommendedName>
</protein>
<evidence type="ECO:0000256" key="4">
    <source>
        <dbReference type="ARBA" id="ARBA00022840"/>
    </source>
</evidence>